<evidence type="ECO:0000256" key="3">
    <source>
        <dbReference type="ARBA" id="ARBA00022692"/>
    </source>
</evidence>
<evidence type="ECO:0000256" key="2">
    <source>
        <dbReference type="ARBA" id="ARBA00008854"/>
    </source>
</evidence>
<sequence>MLTGCGYNSLQAMDEQVNAAWSEVQNQYQRRFDLIPNLVETVKGFATQEREVLTQVVEARSKVGQMKISPEITQDPEAFRKFEEAQGQLSGALSRLMVVVERYPDLKSSENFLTLQAQLEGTENRITVARRDYIQAVRDYNTSVRSFPTNLTAKYLLDLKVRENFSAQQGAQEAPKVQF</sequence>
<dbReference type="SUPFAM" id="SSF140478">
    <property type="entry name" value="LemA-like"/>
    <property type="match status" value="1"/>
</dbReference>
<dbReference type="EMBL" id="VTOW01000001">
    <property type="protein sequence ID" value="NKE70421.1"/>
    <property type="molecule type" value="Genomic_DNA"/>
</dbReference>
<dbReference type="InterPro" id="IPR007156">
    <property type="entry name" value="MamQ_LemA"/>
</dbReference>
<dbReference type="AlphaFoldDB" id="A0A7X6IA83"/>
<dbReference type="GO" id="GO:0016020">
    <property type="term" value="C:membrane"/>
    <property type="evidence" value="ECO:0007669"/>
    <property type="project" value="UniProtKB-SubCell"/>
</dbReference>
<protein>
    <submittedName>
        <fullName evidence="6">LemA family protein</fullName>
    </submittedName>
</protein>
<comment type="similarity">
    <text evidence="2">Belongs to the LemA family.</text>
</comment>
<dbReference type="Proteomes" id="UP000534783">
    <property type="component" value="Unassembled WGS sequence"/>
</dbReference>
<dbReference type="Gene3D" id="1.20.1440.20">
    <property type="entry name" value="LemA-like domain"/>
    <property type="match status" value="1"/>
</dbReference>
<dbReference type="RefSeq" id="WP_168059235.1">
    <property type="nucleotide sequence ID" value="NZ_VTOW01000001.1"/>
</dbReference>
<reference evidence="6 7" key="1">
    <citation type="journal article" date="2020" name="Nature">
        <title>Bacterial chemolithoautotrophy via manganese oxidation.</title>
        <authorList>
            <person name="Yu H."/>
            <person name="Leadbetter J.R."/>
        </authorList>
    </citation>
    <scope>NUCLEOTIDE SEQUENCE [LARGE SCALE GENOMIC DNA]</scope>
    <source>
        <strain evidence="6 7">Mn-1</strain>
    </source>
</reference>
<keyword evidence="5" id="KW-0472">Membrane</keyword>
<dbReference type="PANTHER" id="PTHR34478">
    <property type="entry name" value="PROTEIN LEMA"/>
    <property type="match status" value="1"/>
</dbReference>
<dbReference type="PANTHER" id="PTHR34478:SF2">
    <property type="entry name" value="MEMBRANE PROTEIN"/>
    <property type="match status" value="1"/>
</dbReference>
<evidence type="ECO:0000256" key="5">
    <source>
        <dbReference type="ARBA" id="ARBA00023136"/>
    </source>
</evidence>
<comment type="subcellular location">
    <subcellularLocation>
        <location evidence="1">Membrane</location>
        <topology evidence="1">Single-pass membrane protein</topology>
    </subcellularLocation>
</comment>
<comment type="caution">
    <text evidence="6">The sequence shown here is derived from an EMBL/GenBank/DDBJ whole genome shotgun (WGS) entry which is preliminary data.</text>
</comment>
<gene>
    <name evidence="6" type="ORF">MNODULE_06675</name>
</gene>
<keyword evidence="4" id="KW-1133">Transmembrane helix</keyword>
<organism evidence="6 7">
    <name type="scientific">Candidatus Manganitrophus noduliformans</name>
    <dbReference type="NCBI Taxonomy" id="2606439"/>
    <lineage>
        <taxon>Bacteria</taxon>
        <taxon>Pseudomonadati</taxon>
        <taxon>Nitrospirota</taxon>
        <taxon>Nitrospiria</taxon>
        <taxon>Candidatus Troglogloeales</taxon>
        <taxon>Candidatus Manganitrophaceae</taxon>
        <taxon>Candidatus Manganitrophus</taxon>
    </lineage>
</organism>
<keyword evidence="7" id="KW-1185">Reference proteome</keyword>
<dbReference type="InterPro" id="IPR023353">
    <property type="entry name" value="LemA-like_dom_sf"/>
</dbReference>
<evidence type="ECO:0000313" key="6">
    <source>
        <dbReference type="EMBL" id="NKE70421.1"/>
    </source>
</evidence>
<dbReference type="Pfam" id="PF04011">
    <property type="entry name" value="LemA"/>
    <property type="match status" value="1"/>
</dbReference>
<evidence type="ECO:0000256" key="1">
    <source>
        <dbReference type="ARBA" id="ARBA00004167"/>
    </source>
</evidence>
<evidence type="ECO:0000313" key="7">
    <source>
        <dbReference type="Proteomes" id="UP000534783"/>
    </source>
</evidence>
<accession>A0A7X6IA83</accession>
<evidence type="ECO:0000256" key="4">
    <source>
        <dbReference type="ARBA" id="ARBA00022989"/>
    </source>
</evidence>
<name>A0A7X6IA83_9BACT</name>
<proteinExistence type="inferred from homology"/>
<keyword evidence="3" id="KW-0812">Transmembrane</keyword>